<name>A0ABP9U0E1_9MICO</name>
<evidence type="ECO:0000313" key="3">
    <source>
        <dbReference type="Proteomes" id="UP001498935"/>
    </source>
</evidence>
<gene>
    <name evidence="2" type="ORF">KACC15558_21350</name>
</gene>
<organism evidence="2 3">
    <name type="scientific">Brevibacterium ammoniilyticum</name>
    <dbReference type="NCBI Taxonomy" id="1046555"/>
    <lineage>
        <taxon>Bacteria</taxon>
        <taxon>Bacillati</taxon>
        <taxon>Actinomycetota</taxon>
        <taxon>Actinomycetes</taxon>
        <taxon>Micrococcales</taxon>
        <taxon>Brevibacteriaceae</taxon>
        <taxon>Brevibacterium</taxon>
    </lineage>
</organism>
<evidence type="ECO:0000259" key="1">
    <source>
        <dbReference type="Pfam" id="PF13302"/>
    </source>
</evidence>
<dbReference type="EMBL" id="BAABNP010000008">
    <property type="protein sequence ID" value="GAA5341095.1"/>
    <property type="molecule type" value="Genomic_DNA"/>
</dbReference>
<feature type="domain" description="N-acetyltransferase" evidence="1">
    <location>
        <begin position="13"/>
        <end position="91"/>
    </location>
</feature>
<dbReference type="Proteomes" id="UP001498935">
    <property type="component" value="Unassembled WGS sequence"/>
</dbReference>
<keyword evidence="3" id="KW-1185">Reference proteome</keyword>
<dbReference type="Gene3D" id="3.40.630.30">
    <property type="match status" value="1"/>
</dbReference>
<sequence>MWPDPQPSSGHVALRAVSDCDIVMAQELSTDPYVPQTGSLPFNASESQARDWVRRQQNRYADGSGFSFTIAASESGEPVGHCGLWLRDLAHGNPQTLPVPLFRDCARPRLERQSQQSEGVPSRRRTTAPTCDHLMEVMS</sequence>
<evidence type="ECO:0000313" key="2">
    <source>
        <dbReference type="EMBL" id="GAA5341095.1"/>
    </source>
</evidence>
<protein>
    <recommendedName>
        <fullName evidence="1">N-acetyltransferase domain-containing protein</fullName>
    </recommendedName>
</protein>
<proteinExistence type="predicted"/>
<dbReference type="Pfam" id="PF13302">
    <property type="entry name" value="Acetyltransf_3"/>
    <property type="match status" value="1"/>
</dbReference>
<dbReference type="InterPro" id="IPR016181">
    <property type="entry name" value="Acyl_CoA_acyltransferase"/>
</dbReference>
<comment type="caution">
    <text evidence="2">The sequence shown here is derived from an EMBL/GenBank/DDBJ whole genome shotgun (WGS) entry which is preliminary data.</text>
</comment>
<accession>A0ABP9U0E1</accession>
<reference evidence="2 3" key="1">
    <citation type="submission" date="2024-02" db="EMBL/GenBank/DDBJ databases">
        <title>Characterization of antibiotic resistant novel bacterial strains and their environmental applications.</title>
        <authorList>
            <person name="Manzoor S."/>
            <person name="Abbas S."/>
            <person name="Arshad M."/>
            <person name="Li W.J."/>
            <person name="Ahmed I."/>
        </authorList>
    </citation>
    <scope>NUCLEOTIDE SEQUENCE [LARGE SCALE GENOMIC DNA]</scope>
    <source>
        <strain evidence="2 3">KACC 15558</strain>
    </source>
</reference>
<dbReference type="InterPro" id="IPR000182">
    <property type="entry name" value="GNAT_dom"/>
</dbReference>
<dbReference type="SUPFAM" id="SSF55729">
    <property type="entry name" value="Acyl-CoA N-acyltransferases (Nat)"/>
    <property type="match status" value="1"/>
</dbReference>